<dbReference type="Proteomes" id="UP000800035">
    <property type="component" value="Unassembled WGS sequence"/>
</dbReference>
<evidence type="ECO:0000313" key="2">
    <source>
        <dbReference type="Proteomes" id="UP000800035"/>
    </source>
</evidence>
<evidence type="ECO:0000313" key="1">
    <source>
        <dbReference type="EMBL" id="KAF1954000.1"/>
    </source>
</evidence>
<proteinExistence type="predicted"/>
<name>A0A6A5TPV1_9PLEO</name>
<protein>
    <submittedName>
        <fullName evidence="1">Uncharacterized protein</fullName>
    </submittedName>
</protein>
<dbReference type="EMBL" id="ML977001">
    <property type="protein sequence ID" value="KAF1954000.1"/>
    <property type="molecule type" value="Genomic_DNA"/>
</dbReference>
<dbReference type="AlphaFoldDB" id="A0A6A5TPV1"/>
<accession>A0A6A5TPV1</accession>
<sequence>MLPGEIRNAIFEEVFISEATIHRGAEEFGPLAEQEKAEIEGTKKVISWQLLCTCRQYYEEAFPLLYAKNSLALCTGKNGAPGKVGAFPLTPTPMSLIKNVRISFRLDNPDKPAAGSVAKFLDAIVEYSTIDVLRVTIASVAHHFDETNPWNILMMDHPVIGALERVMRSGAVRNLAIRLHDGAFLSPDFSRYLSQELLHGHHLIFLRSCSCHTYDSARNCIVCGMSEDARSLEPIQRLILSHEADASPEMVDDCQYEILQRL</sequence>
<organism evidence="1 2">
    <name type="scientific">Byssothecium circinans</name>
    <dbReference type="NCBI Taxonomy" id="147558"/>
    <lineage>
        <taxon>Eukaryota</taxon>
        <taxon>Fungi</taxon>
        <taxon>Dikarya</taxon>
        <taxon>Ascomycota</taxon>
        <taxon>Pezizomycotina</taxon>
        <taxon>Dothideomycetes</taxon>
        <taxon>Pleosporomycetidae</taxon>
        <taxon>Pleosporales</taxon>
        <taxon>Massarineae</taxon>
        <taxon>Massarinaceae</taxon>
        <taxon>Byssothecium</taxon>
    </lineage>
</organism>
<reference evidence="1" key="1">
    <citation type="journal article" date="2020" name="Stud. Mycol.">
        <title>101 Dothideomycetes genomes: a test case for predicting lifestyles and emergence of pathogens.</title>
        <authorList>
            <person name="Haridas S."/>
            <person name="Albert R."/>
            <person name="Binder M."/>
            <person name="Bloem J."/>
            <person name="Labutti K."/>
            <person name="Salamov A."/>
            <person name="Andreopoulos B."/>
            <person name="Baker S."/>
            <person name="Barry K."/>
            <person name="Bills G."/>
            <person name="Bluhm B."/>
            <person name="Cannon C."/>
            <person name="Castanera R."/>
            <person name="Culley D."/>
            <person name="Daum C."/>
            <person name="Ezra D."/>
            <person name="Gonzalez J."/>
            <person name="Henrissat B."/>
            <person name="Kuo A."/>
            <person name="Liang C."/>
            <person name="Lipzen A."/>
            <person name="Lutzoni F."/>
            <person name="Magnuson J."/>
            <person name="Mondo S."/>
            <person name="Nolan M."/>
            <person name="Ohm R."/>
            <person name="Pangilinan J."/>
            <person name="Park H.-J."/>
            <person name="Ramirez L."/>
            <person name="Alfaro M."/>
            <person name="Sun H."/>
            <person name="Tritt A."/>
            <person name="Yoshinaga Y."/>
            <person name="Zwiers L.-H."/>
            <person name="Turgeon B."/>
            <person name="Goodwin S."/>
            <person name="Spatafora J."/>
            <person name="Crous P."/>
            <person name="Grigoriev I."/>
        </authorList>
    </citation>
    <scope>NUCLEOTIDE SEQUENCE</scope>
    <source>
        <strain evidence="1">CBS 675.92</strain>
    </source>
</reference>
<gene>
    <name evidence="1" type="ORF">CC80DRAFT_494241</name>
</gene>
<dbReference type="OrthoDB" id="2951834at2759"/>
<keyword evidence="2" id="KW-1185">Reference proteome</keyword>